<dbReference type="Pfam" id="PF00015">
    <property type="entry name" value="MCPsignal"/>
    <property type="match status" value="1"/>
</dbReference>
<dbReference type="Gene3D" id="3.30.450.20">
    <property type="entry name" value="PAS domain"/>
    <property type="match status" value="2"/>
</dbReference>
<gene>
    <name evidence="11" type="ORF">CKO43_15155</name>
</gene>
<reference evidence="11" key="1">
    <citation type="submission" date="2017-08" db="EMBL/GenBank/DDBJ databases">
        <authorList>
            <person name="Imhoff J.F."/>
            <person name="Rahn T."/>
            <person name="Kuenzel S."/>
            <person name="Neulinger S.C."/>
        </authorList>
    </citation>
    <scope>NUCLEOTIDE SEQUENCE</scope>
    <source>
        <strain evidence="11">IM 151</strain>
    </source>
</reference>
<protein>
    <submittedName>
        <fullName evidence="11">Chemotaxis protein</fullName>
    </submittedName>
</protein>
<dbReference type="CDD" id="cd12913">
    <property type="entry name" value="PDC1_MCP_like"/>
    <property type="match status" value="1"/>
</dbReference>
<keyword evidence="4 8" id="KW-1133">Transmembrane helix</keyword>
<evidence type="ECO:0000256" key="5">
    <source>
        <dbReference type="ARBA" id="ARBA00023136"/>
    </source>
</evidence>
<keyword evidence="3 8" id="KW-0812">Transmembrane</keyword>
<evidence type="ECO:0000256" key="6">
    <source>
        <dbReference type="ARBA" id="ARBA00029447"/>
    </source>
</evidence>
<dbReference type="SUPFAM" id="SSF103190">
    <property type="entry name" value="Sensory domain-like"/>
    <property type="match status" value="1"/>
</dbReference>
<evidence type="ECO:0000256" key="2">
    <source>
        <dbReference type="ARBA" id="ARBA00022475"/>
    </source>
</evidence>
<dbReference type="InterPro" id="IPR051310">
    <property type="entry name" value="MCP_chemotaxis"/>
</dbReference>
<feature type="transmembrane region" description="Helical" evidence="8">
    <location>
        <begin position="275"/>
        <end position="299"/>
    </location>
</feature>
<keyword evidence="5 8" id="KW-0472">Membrane</keyword>
<evidence type="ECO:0000256" key="3">
    <source>
        <dbReference type="ARBA" id="ARBA00022692"/>
    </source>
</evidence>
<dbReference type="PANTHER" id="PTHR43531">
    <property type="entry name" value="PROTEIN ICFG"/>
    <property type="match status" value="1"/>
</dbReference>
<dbReference type="CDD" id="cd06225">
    <property type="entry name" value="HAMP"/>
    <property type="match status" value="1"/>
</dbReference>
<dbReference type="RefSeq" id="WP_200231033.1">
    <property type="nucleotide sequence ID" value="NZ_NRRT01000056.1"/>
</dbReference>
<dbReference type="PROSITE" id="PS50111">
    <property type="entry name" value="CHEMOTAXIS_TRANSDUC_2"/>
    <property type="match status" value="1"/>
</dbReference>
<accession>A0ABS1DVQ6</accession>
<dbReference type="SMART" id="SM00283">
    <property type="entry name" value="MA"/>
    <property type="match status" value="1"/>
</dbReference>
<dbReference type="SMART" id="SM00304">
    <property type="entry name" value="HAMP"/>
    <property type="match status" value="1"/>
</dbReference>
<evidence type="ECO:0000259" key="9">
    <source>
        <dbReference type="PROSITE" id="PS50111"/>
    </source>
</evidence>
<comment type="caution">
    <text evidence="11">The sequence shown here is derived from an EMBL/GenBank/DDBJ whole genome shotgun (WGS) entry which is preliminary data.</text>
</comment>
<dbReference type="Pfam" id="PF00672">
    <property type="entry name" value="HAMP"/>
    <property type="match status" value="1"/>
</dbReference>
<dbReference type="CDD" id="cd11386">
    <property type="entry name" value="MCP_signal"/>
    <property type="match status" value="1"/>
</dbReference>
<dbReference type="PROSITE" id="PS50885">
    <property type="entry name" value="HAMP"/>
    <property type="match status" value="1"/>
</dbReference>
<dbReference type="InterPro" id="IPR004089">
    <property type="entry name" value="MCPsignal_dom"/>
</dbReference>
<evidence type="ECO:0000256" key="7">
    <source>
        <dbReference type="PROSITE-ProRule" id="PRU00284"/>
    </source>
</evidence>
<comment type="similarity">
    <text evidence="6">Belongs to the methyl-accepting chemotaxis (MCP) protein family.</text>
</comment>
<comment type="subcellular location">
    <subcellularLocation>
        <location evidence="1">Cell membrane</location>
        <topology evidence="1">Multi-pass membrane protein</topology>
    </subcellularLocation>
</comment>
<dbReference type="Proteomes" id="UP001041814">
    <property type="component" value="Unassembled WGS sequence"/>
</dbReference>
<evidence type="ECO:0000313" key="12">
    <source>
        <dbReference type="Proteomes" id="UP001041814"/>
    </source>
</evidence>
<evidence type="ECO:0000259" key="10">
    <source>
        <dbReference type="PROSITE" id="PS50885"/>
    </source>
</evidence>
<organism evidence="11 12">
    <name type="scientific">Rubrivivax gelatinosus</name>
    <name type="common">Rhodocyclus gelatinosus</name>
    <name type="synonym">Rhodopseudomonas gelatinosa</name>
    <dbReference type="NCBI Taxonomy" id="28068"/>
    <lineage>
        <taxon>Bacteria</taxon>
        <taxon>Pseudomonadati</taxon>
        <taxon>Pseudomonadota</taxon>
        <taxon>Betaproteobacteria</taxon>
        <taxon>Burkholderiales</taxon>
        <taxon>Sphaerotilaceae</taxon>
        <taxon>Rubrivivax</taxon>
    </lineage>
</organism>
<dbReference type="CDD" id="cd12912">
    <property type="entry name" value="PDC2_MCP_like"/>
    <property type="match status" value="1"/>
</dbReference>
<dbReference type="Gene3D" id="1.10.287.950">
    <property type="entry name" value="Methyl-accepting chemotaxis protein"/>
    <property type="match status" value="1"/>
</dbReference>
<dbReference type="InterPro" id="IPR033479">
    <property type="entry name" value="dCache_1"/>
</dbReference>
<evidence type="ECO:0000256" key="4">
    <source>
        <dbReference type="ARBA" id="ARBA00022989"/>
    </source>
</evidence>
<evidence type="ECO:0000256" key="1">
    <source>
        <dbReference type="ARBA" id="ARBA00004651"/>
    </source>
</evidence>
<dbReference type="SUPFAM" id="SSF58104">
    <property type="entry name" value="Methyl-accepting chemotaxis protein (MCP) signaling domain"/>
    <property type="match status" value="1"/>
</dbReference>
<proteinExistence type="inferred from homology"/>
<dbReference type="InterPro" id="IPR029151">
    <property type="entry name" value="Sensor-like_sf"/>
</dbReference>
<dbReference type="InterPro" id="IPR003660">
    <property type="entry name" value="HAMP_dom"/>
</dbReference>
<evidence type="ECO:0000313" key="11">
    <source>
        <dbReference type="EMBL" id="MBK1714111.1"/>
    </source>
</evidence>
<feature type="domain" description="HAMP" evidence="10">
    <location>
        <begin position="299"/>
        <end position="353"/>
    </location>
</feature>
<sequence>MQLPLMASLRARLVAATAALVLAGMAGLTLVNALGARAEALAQLSTQTTALARAHAADIAGWVAQHQQVVRSMAGAAEAADPLPALRQAEAGGGFDTTYVGHADRRIEFSKPQDLPPGYDPTARPWYQQAAASDKPVLTAPYLDAATKKLVVTFALAQRDGAAVRAVLAGDVFMDGVVGTVKSIRPTPGTRAFIVSGSGQVVVHEDAARLLKPAAELAPGLAPQALAALAAGQGLAEVEIAGEPRLVRAEPIAGTDWVLVLALDRGEALAGVASLLWTSVAASVAVTVVAVLLLAALLARVLSRLTRLDEAMHEIASGDGDLGQRLPTTGGDELASIAASFNAFVAKIEQAVRQIREASDSVHLAAGEIAGGNADLSARTEQTAASLQRAASAMQEITVTVRDSADSARVAHDLATGAAEIAERGGAVVARVVTTMADINQASQRIGDIIGVIDGIAFQTNILALNAAVEAARAGEQGRGFAVVASEVRALAQRSATAAREIKGLIGASVDKVESGAALVADAGRTMDELVAGVKRVNDTIGEITAAAAEQHEEIVRADAAVSELDRATQQNAALVEQSAAAAQSLHEQAERLAGVVRTFRLR</sequence>
<evidence type="ECO:0000256" key="8">
    <source>
        <dbReference type="SAM" id="Phobius"/>
    </source>
</evidence>
<feature type="domain" description="Methyl-accepting transducer" evidence="9">
    <location>
        <begin position="358"/>
        <end position="587"/>
    </location>
</feature>
<keyword evidence="2" id="KW-1003">Cell membrane</keyword>
<name>A0ABS1DVQ6_RUBGE</name>
<dbReference type="PANTHER" id="PTHR43531:SF16">
    <property type="entry name" value="METHYL-ACCEPTING CHEMOTAXIS PROTEIN II"/>
    <property type="match status" value="1"/>
</dbReference>
<dbReference type="Pfam" id="PF02743">
    <property type="entry name" value="dCache_1"/>
    <property type="match status" value="1"/>
</dbReference>
<keyword evidence="12" id="KW-1185">Reference proteome</keyword>
<keyword evidence="7" id="KW-0807">Transducer</keyword>
<dbReference type="EMBL" id="NRRU01000056">
    <property type="protein sequence ID" value="MBK1714111.1"/>
    <property type="molecule type" value="Genomic_DNA"/>
</dbReference>
<reference evidence="11" key="2">
    <citation type="journal article" date="2020" name="Microorganisms">
        <title>Osmotic Adaptation and Compatible Solute Biosynthesis of Phototrophic Bacteria as Revealed from Genome Analyses.</title>
        <authorList>
            <person name="Imhoff J.F."/>
            <person name="Rahn T."/>
            <person name="Kunzel S."/>
            <person name="Keller A."/>
            <person name="Neulinger S.C."/>
        </authorList>
    </citation>
    <scope>NUCLEOTIDE SEQUENCE</scope>
    <source>
        <strain evidence="11">IM 151</strain>
    </source>
</reference>